<organism evidence="1 2">
    <name type="scientific">Lihuaxuella thermophila</name>
    <dbReference type="NCBI Taxonomy" id="1173111"/>
    <lineage>
        <taxon>Bacteria</taxon>
        <taxon>Bacillati</taxon>
        <taxon>Bacillota</taxon>
        <taxon>Bacilli</taxon>
        <taxon>Bacillales</taxon>
        <taxon>Thermoactinomycetaceae</taxon>
        <taxon>Lihuaxuella</taxon>
    </lineage>
</organism>
<protein>
    <submittedName>
        <fullName evidence="1">Uncharacterized protein</fullName>
    </submittedName>
</protein>
<sequence>MDLEEIARRGCCLYQLGASPVKLMFSDLPPSISPARAGRFFCFNNHGTNRRNTKMLLKY</sequence>
<name>A0A1H8AM98_9BACL</name>
<evidence type="ECO:0000313" key="1">
    <source>
        <dbReference type="EMBL" id="SEM70657.1"/>
    </source>
</evidence>
<dbReference type="STRING" id="1173111.SAMN05444955_101180"/>
<reference evidence="1 2" key="1">
    <citation type="submission" date="2016-10" db="EMBL/GenBank/DDBJ databases">
        <authorList>
            <person name="de Groot N.N."/>
        </authorList>
    </citation>
    <scope>NUCLEOTIDE SEQUENCE [LARGE SCALE GENOMIC DNA]</scope>
    <source>
        <strain evidence="1 2">DSM 46701</strain>
    </source>
</reference>
<gene>
    <name evidence="1" type="ORF">SAMN05444955_101180</name>
</gene>
<dbReference type="AlphaFoldDB" id="A0A1H8AM98"/>
<keyword evidence="2" id="KW-1185">Reference proteome</keyword>
<dbReference type="EMBL" id="FOCQ01000001">
    <property type="protein sequence ID" value="SEM70657.1"/>
    <property type="molecule type" value="Genomic_DNA"/>
</dbReference>
<accession>A0A1H8AM98</accession>
<proteinExistence type="predicted"/>
<dbReference type="Proteomes" id="UP000199695">
    <property type="component" value="Unassembled WGS sequence"/>
</dbReference>
<evidence type="ECO:0000313" key="2">
    <source>
        <dbReference type="Proteomes" id="UP000199695"/>
    </source>
</evidence>